<evidence type="ECO:0000313" key="2">
    <source>
        <dbReference type="Proteomes" id="UP000187406"/>
    </source>
</evidence>
<organism evidence="1 2">
    <name type="scientific">Cephalotus follicularis</name>
    <name type="common">Albany pitcher plant</name>
    <dbReference type="NCBI Taxonomy" id="3775"/>
    <lineage>
        <taxon>Eukaryota</taxon>
        <taxon>Viridiplantae</taxon>
        <taxon>Streptophyta</taxon>
        <taxon>Embryophyta</taxon>
        <taxon>Tracheophyta</taxon>
        <taxon>Spermatophyta</taxon>
        <taxon>Magnoliopsida</taxon>
        <taxon>eudicotyledons</taxon>
        <taxon>Gunneridae</taxon>
        <taxon>Pentapetalae</taxon>
        <taxon>rosids</taxon>
        <taxon>fabids</taxon>
        <taxon>Oxalidales</taxon>
        <taxon>Cephalotaceae</taxon>
        <taxon>Cephalotus</taxon>
    </lineage>
</organism>
<sequence>MSSYRTTGKEPVPSSLTLRRWLSTHGLPCREALQGPNTCDLALQLYPELRQKINELSIFILFFLGMGGTGKKKIKEKYKVATRSDSVIGPDGFRRLAPFNFVAWIEVTRGLRKVQICGLRNYMTSTRYYHKHFKVFRWEWVVGVTLSLYRHPLLAVGRKQLFARRFQRFNSRCPRCRHRWMLLLLK</sequence>
<name>A0A1Q3B4E0_CEPFO</name>
<evidence type="ECO:0000313" key="1">
    <source>
        <dbReference type="EMBL" id="GAV62745.1"/>
    </source>
</evidence>
<dbReference type="Proteomes" id="UP000187406">
    <property type="component" value="Unassembled WGS sequence"/>
</dbReference>
<gene>
    <name evidence="1" type="ORF">CFOL_v3_06268</name>
</gene>
<dbReference type="InParanoid" id="A0A1Q3B4E0"/>
<proteinExistence type="predicted"/>
<keyword evidence="2" id="KW-1185">Reference proteome</keyword>
<dbReference type="AlphaFoldDB" id="A0A1Q3B4E0"/>
<accession>A0A1Q3B4E0</accession>
<dbReference type="EMBL" id="BDDD01000272">
    <property type="protein sequence ID" value="GAV62745.1"/>
    <property type="molecule type" value="Genomic_DNA"/>
</dbReference>
<reference evidence="2" key="1">
    <citation type="submission" date="2016-04" db="EMBL/GenBank/DDBJ databases">
        <title>Cephalotus genome sequencing.</title>
        <authorList>
            <person name="Fukushima K."/>
            <person name="Hasebe M."/>
            <person name="Fang X."/>
        </authorList>
    </citation>
    <scope>NUCLEOTIDE SEQUENCE [LARGE SCALE GENOMIC DNA]</scope>
    <source>
        <strain evidence="2">cv. St1</strain>
    </source>
</reference>
<protein>
    <submittedName>
        <fullName evidence="1">Uncharacterized protein</fullName>
    </submittedName>
</protein>
<comment type="caution">
    <text evidence="1">The sequence shown here is derived from an EMBL/GenBank/DDBJ whole genome shotgun (WGS) entry which is preliminary data.</text>
</comment>